<dbReference type="AlphaFoldDB" id="A0A6C0C7Q9"/>
<accession>A0A6C0C7Q9</accession>
<protein>
    <recommendedName>
        <fullName evidence="1">C962R-like N-terminal AEP domain-containing protein</fullName>
    </recommendedName>
</protein>
<dbReference type="Pfam" id="PF23162">
    <property type="entry name" value="AEP_C962R"/>
    <property type="match status" value="1"/>
</dbReference>
<organism evidence="2">
    <name type="scientific">viral metagenome</name>
    <dbReference type="NCBI Taxonomy" id="1070528"/>
    <lineage>
        <taxon>unclassified sequences</taxon>
        <taxon>metagenomes</taxon>
        <taxon>organismal metagenomes</taxon>
    </lineage>
</organism>
<proteinExistence type="predicted"/>
<name>A0A6C0C7Q9_9ZZZZ</name>
<sequence length="230" mass="27149">MSDDTKLRNFLTTHANEERNALSTHISVSNFGRYIINSSELEEFNKLYSTATENTIDIAEVVPNEAPIVIDFSFSFKNESDIKHNANITKIVSRFTSILADMFGDDKNYTCVVTKRRKPYRLKNILHDGVHLQFPYIVCEKQHLVLLRQNFIADCDIDFGKENELEQIYDKMTPTWYMYLSSKPNREPYKIIKIYNNEDLQRKYQYMNLYEIIDMMSVRNKSHLLIHPIQ</sequence>
<feature type="domain" description="C962R-like N-terminal AEP" evidence="1">
    <location>
        <begin position="24"/>
        <end position="195"/>
    </location>
</feature>
<dbReference type="EMBL" id="MN739355">
    <property type="protein sequence ID" value="QHT00471.1"/>
    <property type="molecule type" value="Genomic_DNA"/>
</dbReference>
<reference evidence="2" key="1">
    <citation type="journal article" date="2020" name="Nature">
        <title>Giant virus diversity and host interactions through global metagenomics.</title>
        <authorList>
            <person name="Schulz F."/>
            <person name="Roux S."/>
            <person name="Paez-Espino D."/>
            <person name="Jungbluth S."/>
            <person name="Walsh D.A."/>
            <person name="Denef V.J."/>
            <person name="McMahon K.D."/>
            <person name="Konstantinidis K.T."/>
            <person name="Eloe-Fadrosh E.A."/>
            <person name="Kyrpides N.C."/>
            <person name="Woyke T."/>
        </authorList>
    </citation>
    <scope>NUCLEOTIDE SEQUENCE</scope>
    <source>
        <strain evidence="2">GVMAG-M-3300020192-26</strain>
    </source>
</reference>
<dbReference type="InterPro" id="IPR056443">
    <property type="entry name" value="AEP_C962R"/>
</dbReference>
<evidence type="ECO:0000259" key="1">
    <source>
        <dbReference type="Pfam" id="PF23162"/>
    </source>
</evidence>
<evidence type="ECO:0000313" key="2">
    <source>
        <dbReference type="EMBL" id="QHT00471.1"/>
    </source>
</evidence>